<gene>
    <name evidence="2" type="ORF">GCM10025866_13350</name>
</gene>
<feature type="transmembrane region" description="Helical" evidence="1">
    <location>
        <begin position="92"/>
        <end position="115"/>
    </location>
</feature>
<dbReference type="Pfam" id="PF07332">
    <property type="entry name" value="Phage_holin_3_6"/>
    <property type="match status" value="1"/>
</dbReference>
<keyword evidence="1" id="KW-1133">Transmembrane helix</keyword>
<organism evidence="2 3">
    <name type="scientific">Naasia aerilata</name>
    <dbReference type="NCBI Taxonomy" id="1162966"/>
    <lineage>
        <taxon>Bacteria</taxon>
        <taxon>Bacillati</taxon>
        <taxon>Actinomycetota</taxon>
        <taxon>Actinomycetes</taxon>
        <taxon>Micrococcales</taxon>
        <taxon>Microbacteriaceae</taxon>
        <taxon>Naasia</taxon>
    </lineage>
</organism>
<keyword evidence="1" id="KW-0472">Membrane</keyword>
<protein>
    <recommendedName>
        <fullName evidence="4">Superfamily III holin-X</fullName>
    </recommendedName>
</protein>
<sequence length="148" mass="15734">MTSGSVPVSPRGDRQRVDGKKKSLIQLIGDVPGLLSQLVQDEIAQIKQELGEKAKKLGLGAGLFAGAAFFGFFAFAVFLTVAILVLAIWLPAWAAALIVLVVLLILAAVLALLGLREVKKGVPPTPEESLKSVKDDVRAIKGMGKYDR</sequence>
<evidence type="ECO:0008006" key="4">
    <source>
        <dbReference type="Google" id="ProtNLM"/>
    </source>
</evidence>
<dbReference type="Proteomes" id="UP001321498">
    <property type="component" value="Chromosome"/>
</dbReference>
<keyword evidence="3" id="KW-1185">Reference proteome</keyword>
<dbReference type="RefSeq" id="WP_286278751.1">
    <property type="nucleotide sequence ID" value="NZ_AP027731.1"/>
</dbReference>
<dbReference type="EMBL" id="AP027731">
    <property type="protein sequence ID" value="BDZ45426.1"/>
    <property type="molecule type" value="Genomic_DNA"/>
</dbReference>
<reference evidence="3" key="1">
    <citation type="journal article" date="2019" name="Int. J. Syst. Evol. Microbiol.">
        <title>The Global Catalogue of Microorganisms (GCM) 10K type strain sequencing project: providing services to taxonomists for standard genome sequencing and annotation.</title>
        <authorList>
            <consortium name="The Broad Institute Genomics Platform"/>
            <consortium name="The Broad Institute Genome Sequencing Center for Infectious Disease"/>
            <person name="Wu L."/>
            <person name="Ma J."/>
        </authorList>
    </citation>
    <scope>NUCLEOTIDE SEQUENCE [LARGE SCALE GENOMIC DNA]</scope>
    <source>
        <strain evidence="3">NBRC 108725</strain>
    </source>
</reference>
<proteinExistence type="predicted"/>
<feature type="transmembrane region" description="Helical" evidence="1">
    <location>
        <begin position="57"/>
        <end position="86"/>
    </location>
</feature>
<evidence type="ECO:0000256" key="1">
    <source>
        <dbReference type="SAM" id="Phobius"/>
    </source>
</evidence>
<dbReference type="InterPro" id="IPR009937">
    <property type="entry name" value="Phage_holin_3_6"/>
</dbReference>
<evidence type="ECO:0000313" key="3">
    <source>
        <dbReference type="Proteomes" id="UP001321498"/>
    </source>
</evidence>
<keyword evidence="1" id="KW-0812">Transmembrane</keyword>
<accession>A0ABN6XKN5</accession>
<evidence type="ECO:0000313" key="2">
    <source>
        <dbReference type="EMBL" id="BDZ45426.1"/>
    </source>
</evidence>
<name>A0ABN6XKN5_9MICO</name>